<dbReference type="Gene3D" id="3.40.50.2000">
    <property type="entry name" value="Glycogen Phosphorylase B"/>
    <property type="match status" value="2"/>
</dbReference>
<gene>
    <name evidence="2" type="ORF">F2Y10_11440</name>
</gene>
<dbReference type="SUPFAM" id="SSF53756">
    <property type="entry name" value="UDP-Glycosyltransferase/glycogen phosphorylase"/>
    <property type="match status" value="1"/>
</dbReference>
<dbReference type="InterPro" id="IPR050194">
    <property type="entry name" value="Glycosyltransferase_grp1"/>
</dbReference>
<dbReference type="Pfam" id="PF00534">
    <property type="entry name" value="Glycos_transf_1"/>
    <property type="match status" value="1"/>
</dbReference>
<evidence type="ECO:0000313" key="3">
    <source>
        <dbReference type="Proteomes" id="UP000322940"/>
    </source>
</evidence>
<dbReference type="GO" id="GO:0016757">
    <property type="term" value="F:glycosyltransferase activity"/>
    <property type="evidence" value="ECO:0007669"/>
    <property type="project" value="InterPro"/>
</dbReference>
<dbReference type="PANTHER" id="PTHR45947">
    <property type="entry name" value="SULFOQUINOVOSYL TRANSFERASE SQD2"/>
    <property type="match status" value="1"/>
</dbReference>
<dbReference type="Proteomes" id="UP000322940">
    <property type="component" value="Unassembled WGS sequence"/>
</dbReference>
<dbReference type="RefSeq" id="WP_081918635.1">
    <property type="nucleotide sequence ID" value="NZ_AP031440.1"/>
</dbReference>
<protein>
    <submittedName>
        <fullName evidence="2">Glycosyltransferase family 4 protein</fullName>
    </submittedName>
</protein>
<organism evidence="2 3">
    <name type="scientific">Alistipes onderdonkii</name>
    <dbReference type="NCBI Taxonomy" id="328813"/>
    <lineage>
        <taxon>Bacteria</taxon>
        <taxon>Pseudomonadati</taxon>
        <taxon>Bacteroidota</taxon>
        <taxon>Bacteroidia</taxon>
        <taxon>Bacteroidales</taxon>
        <taxon>Rikenellaceae</taxon>
        <taxon>Alistipes</taxon>
    </lineage>
</organism>
<dbReference type="PANTHER" id="PTHR45947:SF3">
    <property type="entry name" value="SULFOQUINOVOSYL TRANSFERASE SQD2"/>
    <property type="match status" value="1"/>
</dbReference>
<reference evidence="2 3" key="1">
    <citation type="journal article" date="2019" name="Nat. Med.">
        <title>A library of human gut bacterial isolates paired with longitudinal multiomics data enables mechanistic microbiome research.</title>
        <authorList>
            <person name="Poyet M."/>
            <person name="Groussin M."/>
            <person name="Gibbons S.M."/>
            <person name="Avila-Pacheco J."/>
            <person name="Jiang X."/>
            <person name="Kearney S.M."/>
            <person name="Perrotta A.R."/>
            <person name="Berdy B."/>
            <person name="Zhao S."/>
            <person name="Lieberman T.D."/>
            <person name="Swanson P.K."/>
            <person name="Smith M."/>
            <person name="Roesemann S."/>
            <person name="Alexander J.E."/>
            <person name="Rich S.A."/>
            <person name="Livny J."/>
            <person name="Vlamakis H."/>
            <person name="Clish C."/>
            <person name="Bullock K."/>
            <person name="Deik A."/>
            <person name="Scott J."/>
            <person name="Pierce K.A."/>
            <person name="Xavier R.J."/>
            <person name="Alm E.J."/>
        </authorList>
    </citation>
    <scope>NUCLEOTIDE SEQUENCE [LARGE SCALE GENOMIC DNA]</scope>
    <source>
        <strain evidence="2 3">BIOML-A266</strain>
    </source>
</reference>
<dbReference type="AlphaFoldDB" id="A0A5B3GUQ2"/>
<evidence type="ECO:0000259" key="1">
    <source>
        <dbReference type="Pfam" id="PF00534"/>
    </source>
</evidence>
<sequence length="370" mass="42715">MKVLILNPILFTADNNVIPKVKSIKDTMIYNMCLGFKQLGHDVTLAAAEEYAPAEKEAYDFEILFFKSKCKKLFQPAMLPFSPELWPYIKENEKSFDLLISSETFSFQSLFAARICPEKTVIWQELTDHQNKFHRIPSKIWHNVIVRLFMQRIAAVAPRSRPAYKFISKYMPQTVKQIVDHGINVDKFTHSVKKERQIISSSQLIHRKNIDGIIRIFQQFHEMEAYEDIKLLIAGRGEEEANLKKLVTKLKLTKSVRFLGFLPHQTLNKYIRESLCFLINTRKDLNMVSIPEAIVSGTPILTNTQPASAGYIQANKLGIAKNQWGIDELKEIIDNNSFYVKNCIGYRDNLTNVHSAQLLTDIYKKSIQKQ</sequence>
<comment type="caution">
    <text evidence="2">The sequence shown here is derived from an EMBL/GenBank/DDBJ whole genome shotgun (WGS) entry which is preliminary data.</text>
</comment>
<keyword evidence="2" id="KW-0808">Transferase</keyword>
<proteinExistence type="predicted"/>
<accession>A0A5B3GUQ2</accession>
<dbReference type="EMBL" id="VVXH01000011">
    <property type="protein sequence ID" value="KAA2377267.1"/>
    <property type="molecule type" value="Genomic_DNA"/>
</dbReference>
<evidence type="ECO:0000313" key="2">
    <source>
        <dbReference type="EMBL" id="KAA2377267.1"/>
    </source>
</evidence>
<name>A0A5B3GUQ2_9BACT</name>
<feature type="domain" description="Glycosyl transferase family 1" evidence="1">
    <location>
        <begin position="190"/>
        <end position="333"/>
    </location>
</feature>
<dbReference type="InterPro" id="IPR001296">
    <property type="entry name" value="Glyco_trans_1"/>
</dbReference>